<dbReference type="GO" id="GO:0008233">
    <property type="term" value="F:peptidase activity"/>
    <property type="evidence" value="ECO:0007669"/>
    <property type="project" value="UniProtKB-KW"/>
</dbReference>
<keyword evidence="5" id="KW-0190">Covalent protein-DNA linkage</keyword>
<dbReference type="OrthoDB" id="9782620at2"/>
<evidence type="ECO:0000256" key="4">
    <source>
        <dbReference type="ARBA" id="ARBA00022801"/>
    </source>
</evidence>
<dbReference type="Proteomes" id="UP000322619">
    <property type="component" value="Unassembled WGS sequence"/>
</dbReference>
<dbReference type="Proteomes" id="UP001163550">
    <property type="component" value="Chromosome"/>
</dbReference>
<sequence length="216" mass="24866">MCGRYILYSDKEEKAIKAIVEEVNKKYHVTIKKGDIYPTDLAPVYVSGPDQQGMALRLLKWGYNRHYQKKTLLINARSETVLEKAVFRDDFLKRRCLIPAVGFYEWNAKKEKFRFSGADGLMYLGGFFHGQEEGPDEFLIMTKPPVKLVAEVHDRMPVVIPTNQARGFLESTETAIKIISENQVVLKRELIQGEKQYSFVDLLAHDFPPQNDHDVV</sequence>
<dbReference type="SUPFAM" id="SSF143081">
    <property type="entry name" value="BB1717-like"/>
    <property type="match status" value="1"/>
</dbReference>
<keyword evidence="7" id="KW-0456">Lyase</keyword>
<dbReference type="InterPro" id="IPR036590">
    <property type="entry name" value="SRAP-like"/>
</dbReference>
<keyword evidence="2 8" id="KW-0645">Protease</keyword>
<accession>A0A1F2PFY0</accession>
<keyword evidence="4 8" id="KW-0378">Hydrolase</keyword>
<dbReference type="EMBL" id="VSLA01000004">
    <property type="protein sequence ID" value="TYC87645.1"/>
    <property type="molecule type" value="Genomic_DNA"/>
</dbReference>
<keyword evidence="3" id="KW-0227">DNA damage</keyword>
<evidence type="ECO:0000256" key="5">
    <source>
        <dbReference type="ARBA" id="ARBA00023124"/>
    </source>
</evidence>
<evidence type="ECO:0000256" key="2">
    <source>
        <dbReference type="ARBA" id="ARBA00022670"/>
    </source>
</evidence>
<evidence type="ECO:0000256" key="1">
    <source>
        <dbReference type="ARBA" id="ARBA00008136"/>
    </source>
</evidence>
<dbReference type="RefSeq" id="WP_070371725.1">
    <property type="nucleotide sequence ID" value="NZ_CABIIK010000001.1"/>
</dbReference>
<dbReference type="STRING" id="52694.ACWI_24540"/>
<evidence type="ECO:0000313" key="10">
    <source>
        <dbReference type="EMBL" id="TYC87645.1"/>
    </source>
</evidence>
<dbReference type="EMBL" id="LKEU01000033">
    <property type="protein sequence ID" value="OFV70249.1"/>
    <property type="molecule type" value="Genomic_DNA"/>
</dbReference>
<comment type="similarity">
    <text evidence="1 8">Belongs to the SOS response-associated peptidase family.</text>
</comment>
<evidence type="ECO:0000313" key="11">
    <source>
        <dbReference type="EMBL" id="UYO62987.1"/>
    </source>
</evidence>
<evidence type="ECO:0000313" key="12">
    <source>
        <dbReference type="Proteomes" id="UP000176244"/>
    </source>
</evidence>
<dbReference type="PANTHER" id="PTHR13604">
    <property type="entry name" value="DC12-RELATED"/>
    <property type="match status" value="1"/>
</dbReference>
<organism evidence="9 12">
    <name type="scientific">Acetobacterium wieringae</name>
    <dbReference type="NCBI Taxonomy" id="52694"/>
    <lineage>
        <taxon>Bacteria</taxon>
        <taxon>Bacillati</taxon>
        <taxon>Bacillota</taxon>
        <taxon>Clostridia</taxon>
        <taxon>Eubacteriales</taxon>
        <taxon>Eubacteriaceae</taxon>
        <taxon>Acetobacterium</taxon>
    </lineage>
</organism>
<evidence type="ECO:0000256" key="3">
    <source>
        <dbReference type="ARBA" id="ARBA00022763"/>
    </source>
</evidence>
<reference evidence="9 12" key="1">
    <citation type="submission" date="2015-09" db="EMBL/GenBank/DDBJ databases">
        <title>Genome sequence of Acetobacterium wieringae DSM 1911.</title>
        <authorList>
            <person name="Poehlein A."/>
            <person name="Bengelsdorf F.R."/>
            <person name="Schiel-Bengelsdorf B."/>
            <person name="Duerre P."/>
            <person name="Daniel R."/>
        </authorList>
    </citation>
    <scope>NUCLEOTIDE SEQUENCE [LARGE SCALE GENOMIC DNA]</scope>
    <source>
        <strain evidence="9 12">DSM 1911</strain>
    </source>
</reference>
<dbReference type="Gene3D" id="3.90.1680.10">
    <property type="entry name" value="SOS response associated peptidase-like"/>
    <property type="match status" value="1"/>
</dbReference>
<evidence type="ECO:0000313" key="14">
    <source>
        <dbReference type="Proteomes" id="UP001163550"/>
    </source>
</evidence>
<evidence type="ECO:0000256" key="8">
    <source>
        <dbReference type="RuleBase" id="RU364100"/>
    </source>
</evidence>
<name>A0A1F2PFY0_9FIRM</name>
<dbReference type="GO" id="GO:0006508">
    <property type="term" value="P:proteolysis"/>
    <property type="evidence" value="ECO:0007669"/>
    <property type="project" value="UniProtKB-KW"/>
</dbReference>
<dbReference type="EC" id="3.4.-.-" evidence="8"/>
<evidence type="ECO:0000313" key="9">
    <source>
        <dbReference type="EMBL" id="OFV70249.1"/>
    </source>
</evidence>
<dbReference type="AlphaFoldDB" id="A0A1F2PFY0"/>
<reference evidence="10 13" key="2">
    <citation type="submission" date="2019-08" db="EMBL/GenBank/DDBJ databases">
        <title>Isolation and enrichment of carboxydotrophic bacteria from anaerobic sludge for the production of bio-based chemicals from syngas.</title>
        <authorList>
            <person name="Antares A.L."/>
            <person name="Moreira J."/>
            <person name="Diender M."/>
            <person name="Parshina S.N."/>
            <person name="Stams A.J.M."/>
            <person name="Alves M."/>
            <person name="Alves J.I."/>
            <person name="Sousa D.Z."/>
        </authorList>
    </citation>
    <scope>NUCLEOTIDE SEQUENCE [LARGE SCALE GENOMIC DNA]</scope>
    <source>
        <strain evidence="10 13">JM</strain>
    </source>
</reference>
<reference evidence="11" key="3">
    <citation type="submission" date="2021-11" db="EMBL/GenBank/DDBJ databases">
        <title>Isoprene-degrading acetogen.</title>
        <authorList>
            <person name="Yang Y."/>
            <person name="Jin H."/>
            <person name="Yan J."/>
        </authorList>
    </citation>
    <scope>NUCLEOTIDE SEQUENCE</scope>
    <source>
        <strain evidence="11">Berkeley</strain>
    </source>
</reference>
<keyword evidence="14" id="KW-1185">Reference proteome</keyword>
<dbReference type="InterPro" id="IPR003738">
    <property type="entry name" value="SRAP"/>
</dbReference>
<dbReference type="GO" id="GO:0016829">
    <property type="term" value="F:lyase activity"/>
    <property type="evidence" value="ECO:0007669"/>
    <property type="project" value="UniProtKB-KW"/>
</dbReference>
<evidence type="ECO:0000256" key="7">
    <source>
        <dbReference type="ARBA" id="ARBA00023239"/>
    </source>
</evidence>
<gene>
    <name evidence="9" type="primary">yedK</name>
    <name evidence="9" type="ORF">ACWI_24540</name>
    <name evidence="10" type="ORF">FXB42_04125</name>
    <name evidence="11" type="ORF">LNN31_00640</name>
</gene>
<keyword evidence="6" id="KW-0238">DNA-binding</keyword>
<proteinExistence type="inferred from homology"/>
<dbReference type="PANTHER" id="PTHR13604:SF0">
    <property type="entry name" value="ABASIC SITE PROCESSING PROTEIN HMCES"/>
    <property type="match status" value="1"/>
</dbReference>
<dbReference type="Pfam" id="PF02586">
    <property type="entry name" value="SRAP"/>
    <property type="match status" value="1"/>
</dbReference>
<evidence type="ECO:0000313" key="13">
    <source>
        <dbReference type="Proteomes" id="UP000322619"/>
    </source>
</evidence>
<evidence type="ECO:0000256" key="6">
    <source>
        <dbReference type="ARBA" id="ARBA00023125"/>
    </source>
</evidence>
<dbReference type="Proteomes" id="UP000176244">
    <property type="component" value="Unassembled WGS sequence"/>
</dbReference>
<protein>
    <recommendedName>
        <fullName evidence="8">Abasic site processing protein</fullName>
        <ecNumber evidence="8">3.4.-.-</ecNumber>
    </recommendedName>
</protein>
<dbReference type="GO" id="GO:0106300">
    <property type="term" value="P:protein-DNA covalent cross-linking repair"/>
    <property type="evidence" value="ECO:0007669"/>
    <property type="project" value="InterPro"/>
</dbReference>
<dbReference type="EMBL" id="CP087994">
    <property type="protein sequence ID" value="UYO62987.1"/>
    <property type="molecule type" value="Genomic_DNA"/>
</dbReference>
<dbReference type="GO" id="GO:0003697">
    <property type="term" value="F:single-stranded DNA binding"/>
    <property type="evidence" value="ECO:0007669"/>
    <property type="project" value="InterPro"/>
</dbReference>